<dbReference type="PROSITE" id="PS50109">
    <property type="entry name" value="HIS_KIN"/>
    <property type="match status" value="1"/>
</dbReference>
<dbReference type="GO" id="GO:0004673">
    <property type="term" value="F:protein histidine kinase activity"/>
    <property type="evidence" value="ECO:0007669"/>
    <property type="project" value="UniProtKB-EC"/>
</dbReference>
<gene>
    <name evidence="9" type="ORF">AMC99_01005</name>
</gene>
<feature type="transmembrane region" description="Helical" evidence="7">
    <location>
        <begin position="12"/>
        <end position="32"/>
    </location>
</feature>
<feature type="transmembrane region" description="Helical" evidence="7">
    <location>
        <begin position="264"/>
        <end position="284"/>
    </location>
</feature>
<dbReference type="SUPFAM" id="SSF55874">
    <property type="entry name" value="ATPase domain of HSP90 chaperone/DNA topoisomerase II/histidine kinase"/>
    <property type="match status" value="1"/>
</dbReference>
<sequence>MIPAGQPFLMLFGFTGYLAGAVACVIAGWSIAKRGDRNRADRTATMAAIALTAIWCTLGAAFGSNAQFSHIAETARNLAWIFLLFRLFGNDGRDESVRQVRPVIVALIFVECLQPILLVIETRFAITAGLLALTKQISSILHMLVAIGALVLLHNLYAGAAKPSRHLLRWSALALVGLWAFELNFYAVAYFTGQDPVMLEAGRGIAAGLLMIPLALGSHAVAAEMQFRPSRAVAFQTLSLLVIGAYLALMMLMTRSLAMLGGDLARFTQVGFIVLATIATILWLPSPRLRGWLKVTATKHLFQHRYDYRQEWLRFNATIGRPGSAEESFDERAIRAVADITDSPAGILLAPNEEAELELVAHWKWPAIEVPAVAATAALSAMLEEQEFILDLDEVRGNPTSKAFADVPDWLVQETRVWAVVPLLHFERLVGAVVLARPAAARRLDWEDFDLLRVVGRQLASYLAERAGQQALMEASRFDEFNRRIAFVMHDIKNLASQVNLLARNAEKHADNPEFRADMLVTLRSSAEKLNSLLARLGRYGSGHGENRVRIALHELASSLVGRFAKTRNVALVTSTPAFVLGNRDALEQALTHLVQNAIDASEDGAAVHLNVGVDDGNAFVEVIDSGQGMSPQFIRNGLFKPFVSSKDGGFGIGAFEARELIGAMGGRLQVESREGIGTKFIVRLPLAEAGEDDGRKEASIGKVA</sequence>
<dbReference type="PATRIC" id="fig|361183.4.peg.982"/>
<evidence type="ECO:0000313" key="10">
    <source>
        <dbReference type="Proteomes" id="UP000057938"/>
    </source>
</evidence>
<dbReference type="InterPro" id="IPR003594">
    <property type="entry name" value="HATPase_dom"/>
</dbReference>
<dbReference type="InterPro" id="IPR005467">
    <property type="entry name" value="His_kinase_dom"/>
</dbReference>
<dbReference type="STRING" id="361183.AMC99_01005"/>
<dbReference type="NCBIfam" id="TIGR02916">
    <property type="entry name" value="PEP_his_kin"/>
    <property type="match status" value="1"/>
</dbReference>
<feature type="domain" description="Histidine kinase" evidence="8">
    <location>
        <begin position="487"/>
        <end position="689"/>
    </location>
</feature>
<dbReference type="EMBL" id="CP012669">
    <property type="protein sequence ID" value="ALE16303.1"/>
    <property type="molecule type" value="Genomic_DNA"/>
</dbReference>
<evidence type="ECO:0000313" key="9">
    <source>
        <dbReference type="EMBL" id="ALE16303.1"/>
    </source>
</evidence>
<feature type="transmembrane region" description="Helical" evidence="7">
    <location>
        <begin position="170"/>
        <end position="192"/>
    </location>
</feature>
<dbReference type="Pfam" id="PF02518">
    <property type="entry name" value="HATPase_c"/>
    <property type="match status" value="1"/>
</dbReference>
<dbReference type="Gene3D" id="3.30.565.10">
    <property type="entry name" value="Histidine kinase-like ATPase, C-terminal domain"/>
    <property type="match status" value="1"/>
</dbReference>
<comment type="catalytic activity">
    <reaction evidence="1">
        <text>ATP + protein L-histidine = ADP + protein N-phospho-L-histidine.</text>
        <dbReference type="EC" id="2.7.13.3"/>
    </reaction>
</comment>
<keyword evidence="10" id="KW-1185">Reference proteome</keyword>
<dbReference type="SUPFAM" id="SSF55781">
    <property type="entry name" value="GAF domain-like"/>
    <property type="match status" value="1"/>
</dbReference>
<evidence type="ECO:0000256" key="7">
    <source>
        <dbReference type="SAM" id="Phobius"/>
    </source>
</evidence>
<dbReference type="InterPro" id="IPR036890">
    <property type="entry name" value="HATPase_C_sf"/>
</dbReference>
<evidence type="ECO:0000256" key="6">
    <source>
        <dbReference type="ARBA" id="ARBA00022840"/>
    </source>
</evidence>
<dbReference type="AlphaFoldDB" id="A0A0M4M3S3"/>
<dbReference type="Proteomes" id="UP000057938">
    <property type="component" value="Chromosome"/>
</dbReference>
<keyword evidence="7" id="KW-0812">Transmembrane</keyword>
<dbReference type="GO" id="GO:0005524">
    <property type="term" value="F:ATP binding"/>
    <property type="evidence" value="ECO:0007669"/>
    <property type="project" value="UniProtKB-KW"/>
</dbReference>
<evidence type="ECO:0000256" key="5">
    <source>
        <dbReference type="ARBA" id="ARBA00022777"/>
    </source>
</evidence>
<feature type="transmembrane region" description="Helical" evidence="7">
    <location>
        <begin position="233"/>
        <end position="252"/>
    </location>
</feature>
<organism evidence="9 10">
    <name type="scientific">Altererythrobacter epoxidivorans</name>
    <dbReference type="NCBI Taxonomy" id="361183"/>
    <lineage>
        <taxon>Bacteria</taxon>
        <taxon>Pseudomonadati</taxon>
        <taxon>Pseudomonadota</taxon>
        <taxon>Alphaproteobacteria</taxon>
        <taxon>Sphingomonadales</taxon>
        <taxon>Erythrobacteraceae</taxon>
        <taxon>Altererythrobacter</taxon>
    </lineage>
</organism>
<feature type="transmembrane region" description="Helical" evidence="7">
    <location>
        <begin position="204"/>
        <end position="221"/>
    </location>
</feature>
<dbReference type="KEGG" id="aep:AMC99_01005"/>
<keyword evidence="3" id="KW-0808">Transferase</keyword>
<evidence type="ECO:0000256" key="1">
    <source>
        <dbReference type="ARBA" id="ARBA00000085"/>
    </source>
</evidence>
<evidence type="ECO:0000256" key="3">
    <source>
        <dbReference type="ARBA" id="ARBA00022679"/>
    </source>
</evidence>
<evidence type="ECO:0000259" key="8">
    <source>
        <dbReference type="PROSITE" id="PS50109"/>
    </source>
</evidence>
<dbReference type="Gene3D" id="3.30.450.40">
    <property type="match status" value="1"/>
</dbReference>
<dbReference type="PANTHER" id="PTHR44936">
    <property type="entry name" value="SENSOR PROTEIN CREC"/>
    <property type="match status" value="1"/>
</dbReference>
<keyword evidence="7" id="KW-1133">Transmembrane helix</keyword>
<dbReference type="PANTHER" id="PTHR44936:SF10">
    <property type="entry name" value="SENSOR PROTEIN RSTB"/>
    <property type="match status" value="1"/>
</dbReference>
<dbReference type="InterPro" id="IPR029016">
    <property type="entry name" value="GAF-like_dom_sf"/>
</dbReference>
<keyword evidence="4" id="KW-0547">Nucleotide-binding</keyword>
<keyword evidence="7" id="KW-0472">Membrane</keyword>
<proteinExistence type="predicted"/>
<dbReference type="RefSeq" id="WP_232301511.1">
    <property type="nucleotide sequence ID" value="NZ_CP012669.1"/>
</dbReference>
<dbReference type="SMART" id="SM00387">
    <property type="entry name" value="HATPase_c"/>
    <property type="match status" value="1"/>
</dbReference>
<feature type="transmembrane region" description="Helical" evidence="7">
    <location>
        <begin position="44"/>
        <end position="62"/>
    </location>
</feature>
<dbReference type="EC" id="2.7.13.3" evidence="2"/>
<name>A0A0M4M3S3_9SPHN</name>
<accession>A0A0M4M3S3</accession>
<reference evidence="9 10" key="1">
    <citation type="submission" date="2015-09" db="EMBL/GenBank/DDBJ databases">
        <title>Complete genome sequence of a benzo[a]pyrene-degrading bacterium Altererythrobacter epoxidivorans CGMCC 1.7731T.</title>
        <authorList>
            <person name="Li Z."/>
            <person name="Cheng H."/>
            <person name="Huo Y."/>
            <person name="Xu X."/>
        </authorList>
    </citation>
    <scope>NUCLEOTIDE SEQUENCE [LARGE SCALE GENOMIC DNA]</scope>
    <source>
        <strain evidence="9 10">CGMCC 1.7731</strain>
    </source>
</reference>
<keyword evidence="6" id="KW-0067">ATP-binding</keyword>
<dbReference type="InterPro" id="IPR050980">
    <property type="entry name" value="2C_sensor_his_kinase"/>
</dbReference>
<evidence type="ECO:0000256" key="4">
    <source>
        <dbReference type="ARBA" id="ARBA00022741"/>
    </source>
</evidence>
<protein>
    <recommendedName>
        <fullName evidence="2">histidine kinase</fullName>
        <ecNumber evidence="2">2.7.13.3</ecNumber>
    </recommendedName>
</protein>
<feature type="transmembrane region" description="Helical" evidence="7">
    <location>
        <begin position="100"/>
        <end position="120"/>
    </location>
</feature>
<dbReference type="PRINTS" id="PR00344">
    <property type="entry name" value="BCTRLSENSOR"/>
</dbReference>
<feature type="transmembrane region" description="Helical" evidence="7">
    <location>
        <begin position="140"/>
        <end position="158"/>
    </location>
</feature>
<evidence type="ECO:0000256" key="2">
    <source>
        <dbReference type="ARBA" id="ARBA00012438"/>
    </source>
</evidence>
<dbReference type="InterPro" id="IPR004358">
    <property type="entry name" value="Sig_transdc_His_kin-like_C"/>
</dbReference>
<keyword evidence="5 9" id="KW-0418">Kinase</keyword>
<dbReference type="InterPro" id="IPR014265">
    <property type="entry name" value="XrtA/PrsK"/>
</dbReference>